<dbReference type="InterPro" id="IPR016208">
    <property type="entry name" value="Ald_Oxase/xanthine_DH-like"/>
</dbReference>
<dbReference type="Gene3D" id="3.30.365.10">
    <property type="entry name" value="Aldehyde oxidase/xanthine dehydrogenase, molybdopterin binding domain"/>
    <property type="match status" value="4"/>
</dbReference>
<dbReference type="GO" id="GO:0016491">
    <property type="term" value="F:oxidoreductase activity"/>
    <property type="evidence" value="ECO:0007669"/>
    <property type="project" value="UniProtKB-KW"/>
</dbReference>
<evidence type="ECO:0000313" key="6">
    <source>
        <dbReference type="Proteomes" id="UP000006055"/>
    </source>
</evidence>
<dbReference type="Pfam" id="PF02738">
    <property type="entry name" value="MoCoBD_1"/>
    <property type="match status" value="1"/>
</dbReference>
<evidence type="ECO:0000259" key="4">
    <source>
        <dbReference type="SMART" id="SM01008"/>
    </source>
</evidence>
<protein>
    <submittedName>
        <fullName evidence="5">Aerobic-type carbon monoxide dehydrogenase, large subunit CoxL/CutL-like protein</fullName>
    </submittedName>
</protein>
<dbReference type="Pfam" id="PF20256">
    <property type="entry name" value="MoCoBD_2"/>
    <property type="match status" value="1"/>
</dbReference>
<comment type="cofactor">
    <cofactor evidence="3">
        <name>Mo-molybdopterin cytosine dinucleotide</name>
        <dbReference type="ChEBI" id="CHEBI:71308"/>
    </cofactor>
</comment>
<sequence length="757" mass="82400">MKEFSIIGKDVPRTDGEAKARGAAIYTDDMKLPGMLHGRILRSPFAHALIKSIDVSRAASLPGVKCVLTANDTPKIKYGNWRLFPDTQDEYPLAIDKVRFIGDEVAAVAAIDKDIAEEALALITVEYEELPAVFDVDSSMQTGAPVIHDYCPTNVSVNRKIQYGDVEKGFAESDYVREDVFRVHSVSHAYLEPCSALAQVDLDGRITLWSSTQVPYIVQCLLASTLGMRENDIRVIKPYIGGGFGGKMELRTWEFCAALMAKKTGKPVKFTLSREEEFLAGRRRHGMKLHSRVGFKKDGTLVAKDLRIQLDGGAFNAMGPTATFLCGNFGAMLYRYPNYRFHGEHVYTNKPPASAMRGFGAPQSLYATEIQMNIAAEDLGIDPVDLRLKNAQVSGDKIPDVATISSCGFVESIQAVAEMSGWKEKRKNLKPGQGMGIGCYSFISGGVFNWFNTQYPFSAAEVRAFSDGTVHLLTMASDIGQGSDTVLKQILAEELGLTMADIRMTSADTSMTPQGDLGTWGSRVTLMAGNAVLDAAKKIKEQLFGAVSARFNLNVVHEIECKNGRVQSKARPDYGMSFGDAVAMVQKANRGEPLFARGSYTPRDKGLVTPAFGFGAQVAEVEVDRETGLVEVKQMWTAHDCGTVVNPRSVEGQLAGSIQMGLGYALSEQFVMDKGTTLNPNFVDYKMPTAADMPPSEVVHIDTYEPEGPFGAKECGEGLASPTAPAISDAVYHATGYRCKNLPITPEKILQALGEKK</sequence>
<dbReference type="PANTHER" id="PTHR11908">
    <property type="entry name" value="XANTHINE DEHYDROGENASE"/>
    <property type="match status" value="1"/>
</dbReference>
<dbReference type="InterPro" id="IPR046867">
    <property type="entry name" value="AldOxase/xan_DH_MoCoBD2"/>
</dbReference>
<name>I4C4N2_DESTA</name>
<dbReference type="SMART" id="SM01008">
    <property type="entry name" value="Ald_Xan_dh_C"/>
    <property type="match status" value="1"/>
</dbReference>
<evidence type="ECO:0000256" key="1">
    <source>
        <dbReference type="ARBA" id="ARBA00022505"/>
    </source>
</evidence>
<dbReference type="AlphaFoldDB" id="I4C4N2"/>
<dbReference type="KEGG" id="dti:Desti_1815"/>
<evidence type="ECO:0000313" key="5">
    <source>
        <dbReference type="EMBL" id="AFM24523.1"/>
    </source>
</evidence>
<dbReference type="STRING" id="706587.Desti_1815"/>
<accession>I4C4N2</accession>
<dbReference type="GO" id="GO:0005506">
    <property type="term" value="F:iron ion binding"/>
    <property type="evidence" value="ECO:0007669"/>
    <property type="project" value="InterPro"/>
</dbReference>
<dbReference type="InterPro" id="IPR000674">
    <property type="entry name" value="Ald_Oxase/Xan_DH_a/b"/>
</dbReference>
<keyword evidence="1" id="KW-0500">Molybdenum</keyword>
<dbReference type="SUPFAM" id="SSF56003">
    <property type="entry name" value="Molybdenum cofactor-binding domain"/>
    <property type="match status" value="1"/>
</dbReference>
<dbReference type="EMBL" id="CP003360">
    <property type="protein sequence ID" value="AFM24523.1"/>
    <property type="molecule type" value="Genomic_DNA"/>
</dbReference>
<organism evidence="5 6">
    <name type="scientific">Desulfomonile tiedjei (strain ATCC 49306 / DSM 6799 / DCB-1)</name>
    <dbReference type="NCBI Taxonomy" id="706587"/>
    <lineage>
        <taxon>Bacteria</taxon>
        <taxon>Pseudomonadati</taxon>
        <taxon>Thermodesulfobacteriota</taxon>
        <taxon>Desulfomonilia</taxon>
        <taxon>Desulfomonilales</taxon>
        <taxon>Desulfomonilaceae</taxon>
        <taxon>Desulfomonile</taxon>
    </lineage>
</organism>
<feature type="domain" description="Aldehyde oxidase/xanthine dehydrogenase a/b hammerhead" evidence="4">
    <location>
        <begin position="21"/>
        <end position="131"/>
    </location>
</feature>
<dbReference type="SUPFAM" id="SSF54665">
    <property type="entry name" value="CO dehydrogenase molybdoprotein N-domain-like"/>
    <property type="match status" value="1"/>
</dbReference>
<dbReference type="eggNOG" id="COG1529">
    <property type="taxonomic scope" value="Bacteria"/>
</dbReference>
<dbReference type="Pfam" id="PF01315">
    <property type="entry name" value="Ald_Xan_dh_C"/>
    <property type="match status" value="1"/>
</dbReference>
<dbReference type="PANTHER" id="PTHR11908:SF132">
    <property type="entry name" value="ALDEHYDE OXIDASE 1-RELATED"/>
    <property type="match status" value="1"/>
</dbReference>
<gene>
    <name evidence="5" type="ordered locus">Desti_1815</name>
</gene>
<keyword evidence="2" id="KW-0560">Oxidoreductase</keyword>
<dbReference type="HOGENOM" id="CLU_001681_2_1_7"/>
<dbReference type="OrthoDB" id="9775084at2"/>
<dbReference type="InterPro" id="IPR008274">
    <property type="entry name" value="AldOxase/xan_DH_MoCoBD1"/>
</dbReference>
<dbReference type="InterPro" id="IPR037165">
    <property type="entry name" value="AldOxase/xan_DH_Mopterin-bd_sf"/>
</dbReference>
<dbReference type="Gene3D" id="3.90.1170.50">
    <property type="entry name" value="Aldehyde oxidase/xanthine dehydrogenase, a/b hammerhead"/>
    <property type="match status" value="1"/>
</dbReference>
<dbReference type="PATRIC" id="fig|706587.4.peg.2084"/>
<proteinExistence type="predicted"/>
<keyword evidence="6" id="KW-1185">Reference proteome</keyword>
<evidence type="ECO:0000256" key="3">
    <source>
        <dbReference type="ARBA" id="ARBA00053029"/>
    </source>
</evidence>
<dbReference type="FunFam" id="3.30.365.10:FF:000001">
    <property type="entry name" value="Xanthine dehydrogenase oxidase"/>
    <property type="match status" value="1"/>
</dbReference>
<evidence type="ECO:0000256" key="2">
    <source>
        <dbReference type="ARBA" id="ARBA00023002"/>
    </source>
</evidence>
<dbReference type="RefSeq" id="WP_014809669.1">
    <property type="nucleotide sequence ID" value="NC_018025.1"/>
</dbReference>
<reference evidence="6" key="1">
    <citation type="submission" date="2012-06" db="EMBL/GenBank/DDBJ databases">
        <title>Complete sequence of chromosome of Desulfomonile tiedjei DSM 6799.</title>
        <authorList>
            <person name="Lucas S."/>
            <person name="Copeland A."/>
            <person name="Lapidus A."/>
            <person name="Glavina del Rio T."/>
            <person name="Dalin E."/>
            <person name="Tice H."/>
            <person name="Bruce D."/>
            <person name="Goodwin L."/>
            <person name="Pitluck S."/>
            <person name="Peters L."/>
            <person name="Ovchinnikova G."/>
            <person name="Zeytun A."/>
            <person name="Lu M."/>
            <person name="Kyrpides N."/>
            <person name="Mavromatis K."/>
            <person name="Ivanova N."/>
            <person name="Brettin T."/>
            <person name="Detter J.C."/>
            <person name="Han C."/>
            <person name="Larimer F."/>
            <person name="Land M."/>
            <person name="Hauser L."/>
            <person name="Markowitz V."/>
            <person name="Cheng J.-F."/>
            <person name="Hugenholtz P."/>
            <person name="Woyke T."/>
            <person name="Wu D."/>
            <person name="Spring S."/>
            <person name="Schroeder M."/>
            <person name="Brambilla E."/>
            <person name="Klenk H.-P."/>
            <person name="Eisen J.A."/>
        </authorList>
    </citation>
    <scope>NUCLEOTIDE SEQUENCE [LARGE SCALE GENOMIC DNA]</scope>
    <source>
        <strain evidence="6">ATCC 49306 / DSM 6799 / DCB-1</strain>
    </source>
</reference>
<dbReference type="Proteomes" id="UP000006055">
    <property type="component" value="Chromosome"/>
</dbReference>
<dbReference type="InterPro" id="IPR036856">
    <property type="entry name" value="Ald_Oxase/Xan_DH_a/b_sf"/>
</dbReference>